<feature type="domain" description="MTHFR SAM-binding regulatory" evidence="8">
    <location>
        <begin position="275"/>
        <end position="530"/>
    </location>
</feature>
<evidence type="ECO:0000313" key="10">
    <source>
        <dbReference type="Proteomes" id="UP001266305"/>
    </source>
</evidence>
<comment type="cofactor">
    <cofactor evidence="1 7">
        <name>FAD</name>
        <dbReference type="ChEBI" id="CHEBI:57692"/>
    </cofactor>
</comment>
<dbReference type="Pfam" id="PF02219">
    <property type="entry name" value="MTHFR"/>
    <property type="match status" value="1"/>
</dbReference>
<dbReference type="CDD" id="cd00537">
    <property type="entry name" value="MTHFR"/>
    <property type="match status" value="1"/>
</dbReference>
<comment type="caution">
    <text evidence="9">The sequence shown here is derived from an EMBL/GenBank/DDBJ whole genome shotgun (WGS) entry which is preliminary data.</text>
</comment>
<dbReference type="SUPFAM" id="SSF51730">
    <property type="entry name" value="FAD-linked oxidoreductase"/>
    <property type="match status" value="1"/>
</dbReference>
<comment type="similarity">
    <text evidence="3 7">Belongs to the methylenetetrahydrofolate reductase family.</text>
</comment>
<feature type="domain" description="MTHFR SAM-binding regulatory" evidence="8">
    <location>
        <begin position="193"/>
        <end position="242"/>
    </location>
</feature>
<dbReference type="Proteomes" id="UP001266305">
    <property type="component" value="Unassembled WGS sequence"/>
</dbReference>
<name>A0ABQ9V9U8_SAGOE</name>
<evidence type="ECO:0000256" key="5">
    <source>
        <dbReference type="ARBA" id="ARBA00022827"/>
    </source>
</evidence>
<evidence type="ECO:0000256" key="7">
    <source>
        <dbReference type="RuleBase" id="RU003862"/>
    </source>
</evidence>
<keyword evidence="10" id="KW-1185">Reference proteome</keyword>
<keyword evidence="5 7" id="KW-0274">FAD</keyword>
<keyword evidence="4 7" id="KW-0285">Flavoprotein</keyword>
<evidence type="ECO:0000256" key="3">
    <source>
        <dbReference type="ARBA" id="ARBA00006743"/>
    </source>
</evidence>
<reference evidence="9 10" key="1">
    <citation type="submission" date="2023-05" db="EMBL/GenBank/DDBJ databases">
        <title>B98-5 Cell Line De Novo Hybrid Assembly: An Optical Mapping Approach.</title>
        <authorList>
            <person name="Kananen K."/>
            <person name="Auerbach J.A."/>
            <person name="Kautto E."/>
            <person name="Blachly J.S."/>
        </authorList>
    </citation>
    <scope>NUCLEOTIDE SEQUENCE [LARGE SCALE GENOMIC DNA]</scope>
    <source>
        <strain evidence="9">B95-8</strain>
        <tissue evidence="9">Cell line</tissue>
    </source>
</reference>
<dbReference type="Pfam" id="PF21895">
    <property type="entry name" value="MTHFR_C"/>
    <property type="match status" value="2"/>
</dbReference>
<gene>
    <name evidence="9" type="ORF">P7K49_015450</name>
</gene>
<organism evidence="9 10">
    <name type="scientific">Saguinus oedipus</name>
    <name type="common">Cotton-top tamarin</name>
    <name type="synonym">Oedipomidas oedipus</name>
    <dbReference type="NCBI Taxonomy" id="9490"/>
    <lineage>
        <taxon>Eukaryota</taxon>
        <taxon>Metazoa</taxon>
        <taxon>Chordata</taxon>
        <taxon>Craniata</taxon>
        <taxon>Vertebrata</taxon>
        <taxon>Euteleostomi</taxon>
        <taxon>Mammalia</taxon>
        <taxon>Eutheria</taxon>
        <taxon>Euarchontoglires</taxon>
        <taxon>Primates</taxon>
        <taxon>Haplorrhini</taxon>
        <taxon>Platyrrhini</taxon>
        <taxon>Cebidae</taxon>
        <taxon>Callitrichinae</taxon>
        <taxon>Saguinus</taxon>
    </lineage>
</organism>
<dbReference type="InterPro" id="IPR003171">
    <property type="entry name" value="Mehydrof_redctse-like"/>
</dbReference>
<evidence type="ECO:0000256" key="1">
    <source>
        <dbReference type="ARBA" id="ARBA00001974"/>
    </source>
</evidence>
<evidence type="ECO:0000313" key="9">
    <source>
        <dbReference type="EMBL" id="KAK2105936.1"/>
    </source>
</evidence>
<sequence length="542" mass="61581">MTSTNPADPTGDQWEEEEGGFNHAVDLVKHIRSEFGDYFDICVAGYPKGHPDADSFEADVKHLKEKVSAGADFIITQLFFEADTFFRFVKACTDIGITCPILPGIFPIQGYHSLRQLVKLSKLEVPQEIKDVIEPIKDNDAAIRNYGIELAVSLCRELLASGLVPGLHFYTLNREVATTEVLKRLGLWTEDPRRPLPWALSAHPKRREEDVRPIFWASRPKSYIYRTQEWDEFPNGRWSQSRIYRNGLLGLWWHCLLSGAPGQACALTSGHPSARGNSSSPAFGELKNYYLFYLKSKSPRKELLKMWGEKLASEESVFEVFVHYLSGEPNRNGHKVTCLPWNDEPLAAETSLLKEELLRVNRQGILTINSQPNINGKPSSDPIVGWGPSGGYVFQKAYLEFFTSGETAEALLQVLKKYELRVNYHLVNVKGENITNAPELQPNAVTWGIFPGREIIQPTVVDPVSFMFWKDEAFALWIEQWGKLYEEGSPSRAIIQYIHDNYFLVNLVDNDFPLDSCLWQVVEDTLELLNRPTQNEREAEAP</sequence>
<dbReference type="PANTHER" id="PTHR45754:SF3">
    <property type="entry name" value="METHYLENETETRAHYDROFOLATE REDUCTASE (NADPH)"/>
    <property type="match status" value="1"/>
</dbReference>
<dbReference type="EMBL" id="JASSZA010000007">
    <property type="protein sequence ID" value="KAK2105936.1"/>
    <property type="molecule type" value="Genomic_DNA"/>
</dbReference>
<evidence type="ECO:0000259" key="8">
    <source>
        <dbReference type="Pfam" id="PF21895"/>
    </source>
</evidence>
<evidence type="ECO:0000256" key="2">
    <source>
        <dbReference type="ARBA" id="ARBA00004777"/>
    </source>
</evidence>
<dbReference type="InterPro" id="IPR029041">
    <property type="entry name" value="FAD-linked_oxidoreductase-like"/>
</dbReference>
<dbReference type="Gene3D" id="3.20.20.220">
    <property type="match status" value="1"/>
</dbReference>
<comment type="pathway">
    <text evidence="2 7">One-carbon metabolism; tetrahydrofolate interconversion.</text>
</comment>
<evidence type="ECO:0000256" key="6">
    <source>
        <dbReference type="ARBA" id="ARBA00023002"/>
    </source>
</evidence>
<protein>
    <recommendedName>
        <fullName evidence="7">Methylenetetrahydrofolate reductase</fullName>
        <ecNumber evidence="7">1.5.1.53</ecNumber>
    </recommendedName>
</protein>
<evidence type="ECO:0000256" key="4">
    <source>
        <dbReference type="ARBA" id="ARBA00022630"/>
    </source>
</evidence>
<dbReference type="InterPro" id="IPR053806">
    <property type="entry name" value="MTHFR_C"/>
</dbReference>
<keyword evidence="6 7" id="KW-0560">Oxidoreductase</keyword>
<comment type="catalytic activity">
    <reaction evidence="7">
        <text>(6S)-5-methyl-5,6,7,8-tetrahydrofolate + NADP(+) = (6R)-5,10-methylene-5,6,7,8-tetrahydrofolate + NADPH + H(+)</text>
        <dbReference type="Rhea" id="RHEA:19817"/>
        <dbReference type="ChEBI" id="CHEBI:15378"/>
        <dbReference type="ChEBI" id="CHEBI:15636"/>
        <dbReference type="ChEBI" id="CHEBI:18608"/>
        <dbReference type="ChEBI" id="CHEBI:57783"/>
        <dbReference type="ChEBI" id="CHEBI:58349"/>
        <dbReference type="EC" id="1.5.1.53"/>
    </reaction>
</comment>
<proteinExistence type="inferred from homology"/>
<accession>A0ABQ9V9U8</accession>
<dbReference type="PANTHER" id="PTHR45754">
    <property type="entry name" value="METHYLENETETRAHYDROFOLATE REDUCTASE"/>
    <property type="match status" value="1"/>
</dbReference>
<dbReference type="EC" id="1.5.1.53" evidence="7"/>